<reference evidence="3 4" key="1">
    <citation type="journal article" date="2021" name="Plant Biotechnol. J.">
        <title>Multi-omics assisted identification of the key and species-specific regulatory components of drought-tolerant mechanisms in Gossypium stocksii.</title>
        <authorList>
            <person name="Yu D."/>
            <person name="Ke L."/>
            <person name="Zhang D."/>
            <person name="Wu Y."/>
            <person name="Sun Y."/>
            <person name="Mei J."/>
            <person name="Sun J."/>
            <person name="Sun Y."/>
        </authorList>
    </citation>
    <scope>NUCLEOTIDE SEQUENCE [LARGE SCALE GENOMIC DNA]</scope>
    <source>
        <strain evidence="4">cv. E1</strain>
        <tissue evidence="3">Leaf</tissue>
    </source>
</reference>
<dbReference type="EMBL" id="JAIQCV010000011">
    <property type="protein sequence ID" value="KAH1045942.1"/>
    <property type="molecule type" value="Genomic_DNA"/>
</dbReference>
<keyword evidence="4" id="KW-1185">Reference proteome</keyword>
<name>A0A9D3UIH6_9ROSI</name>
<proteinExistence type="predicted"/>
<evidence type="ECO:0008006" key="5">
    <source>
        <dbReference type="Google" id="ProtNLM"/>
    </source>
</evidence>
<protein>
    <recommendedName>
        <fullName evidence="5">Reverse transcriptase zinc-binding domain-containing protein</fullName>
    </recommendedName>
</protein>
<evidence type="ECO:0000259" key="2">
    <source>
        <dbReference type="Pfam" id="PF13966"/>
    </source>
</evidence>
<dbReference type="Pfam" id="PF13456">
    <property type="entry name" value="RVT_3"/>
    <property type="match status" value="1"/>
</dbReference>
<dbReference type="PANTHER" id="PTHR33116:SF86">
    <property type="entry name" value="REVERSE TRANSCRIPTASE DOMAIN-CONTAINING PROTEIN"/>
    <property type="match status" value="1"/>
</dbReference>
<organism evidence="3 4">
    <name type="scientific">Gossypium stocksii</name>
    <dbReference type="NCBI Taxonomy" id="47602"/>
    <lineage>
        <taxon>Eukaryota</taxon>
        <taxon>Viridiplantae</taxon>
        <taxon>Streptophyta</taxon>
        <taxon>Embryophyta</taxon>
        <taxon>Tracheophyta</taxon>
        <taxon>Spermatophyta</taxon>
        <taxon>Magnoliopsida</taxon>
        <taxon>eudicotyledons</taxon>
        <taxon>Gunneridae</taxon>
        <taxon>Pentapetalae</taxon>
        <taxon>rosids</taxon>
        <taxon>malvids</taxon>
        <taxon>Malvales</taxon>
        <taxon>Malvaceae</taxon>
        <taxon>Malvoideae</taxon>
        <taxon>Gossypium</taxon>
    </lineage>
</organism>
<dbReference type="InterPro" id="IPR002156">
    <property type="entry name" value="RNaseH_domain"/>
</dbReference>
<dbReference type="PANTHER" id="PTHR33116">
    <property type="entry name" value="REVERSE TRANSCRIPTASE ZINC-BINDING DOMAIN-CONTAINING PROTEIN-RELATED-RELATED"/>
    <property type="match status" value="1"/>
</dbReference>
<comment type="caution">
    <text evidence="3">The sequence shown here is derived from an EMBL/GenBank/DDBJ whole genome shotgun (WGS) entry which is preliminary data.</text>
</comment>
<evidence type="ECO:0000259" key="1">
    <source>
        <dbReference type="Pfam" id="PF13456"/>
    </source>
</evidence>
<dbReference type="Proteomes" id="UP000828251">
    <property type="component" value="Unassembled WGS sequence"/>
</dbReference>
<feature type="domain" description="RNase H type-1" evidence="1">
    <location>
        <begin position="459"/>
        <end position="521"/>
    </location>
</feature>
<dbReference type="GO" id="GO:0004523">
    <property type="term" value="F:RNA-DNA hybrid ribonuclease activity"/>
    <property type="evidence" value="ECO:0007669"/>
    <property type="project" value="InterPro"/>
</dbReference>
<sequence>MKVQGWSEILSKEYEMLSGQRVNFDKSLIYFGATAADNVKENIANEPGVRMASNPEKYLGLPMMVGRKKSWAFAHFIDRFRKRVAGWSLRFLSIRGKEVFVKSVLQAMPIYVMQCFVLTKSLCRKLEGIMNKFWWTNNKSLKGIHWCNWDVLCCPKINGGLGFKNLFLFNKALLAKQIWRLLSQPTCLLARVLKARYYPHSNILAAKVGSYPSFTWRSICSARDLVEDGVVWRVGNGATVNIWNDPWLSETEQNRISGHQINPNWTTVEQLIEAETGTWNKKLVLQIFDEAHASRILSIPLSRARSEDMLVWKHEGSGEYSVKSGYRVLITDHLLKLNYITSNTVVYKDFYRLLWALHVPAKVKIHVWRLFNNFLPNYCNLNRRKLRDRAGCPLCKAAPENTDHLLWSCKFLQNVWASLQIKIAPVDNVLTCKNSFINTFCIADDQNKRLIALSLWALCDSKKSLTAVLARDFEGNVMGVETYLFMNVADAFVAEARACERSLLFALRMGFRRLIVEGDSLTFEEVHYLFVPRSVNGAAHTLALEGRRRQFFGFWEEGVPDSVMTIVEKDREHRNLR</sequence>
<dbReference type="AlphaFoldDB" id="A0A9D3UIH6"/>
<feature type="domain" description="Reverse transcriptase zinc-binding" evidence="2">
    <location>
        <begin position="320"/>
        <end position="416"/>
    </location>
</feature>
<dbReference type="InterPro" id="IPR026960">
    <property type="entry name" value="RVT-Znf"/>
</dbReference>
<dbReference type="InterPro" id="IPR044730">
    <property type="entry name" value="RNase_H-like_dom_plant"/>
</dbReference>
<evidence type="ECO:0000313" key="3">
    <source>
        <dbReference type="EMBL" id="KAH1045942.1"/>
    </source>
</evidence>
<dbReference type="CDD" id="cd06222">
    <property type="entry name" value="RNase_H_like"/>
    <property type="match status" value="1"/>
</dbReference>
<accession>A0A9D3UIH6</accession>
<dbReference type="Pfam" id="PF13966">
    <property type="entry name" value="zf-RVT"/>
    <property type="match status" value="1"/>
</dbReference>
<evidence type="ECO:0000313" key="4">
    <source>
        <dbReference type="Proteomes" id="UP000828251"/>
    </source>
</evidence>
<gene>
    <name evidence="3" type="ORF">J1N35_036726</name>
</gene>
<dbReference type="OrthoDB" id="1000979at2759"/>
<dbReference type="GO" id="GO:0003676">
    <property type="term" value="F:nucleic acid binding"/>
    <property type="evidence" value="ECO:0007669"/>
    <property type="project" value="InterPro"/>
</dbReference>